<sequence>MSIFDLLKNPALLELIKDQRLKEIVTRREVRVSEDYFHREFVSRALDEEIQELSMRFLDGYGEISGKVKKKLLPFSVPFSARFEVQRIDFTPKEKRIYLKMDEVKPLDVEWVTRKIVEKIPFLAYGDGVIACDLTQVPKLADFFGYHVKGIKVCDFLTIKELLFKEGELVGRLGICL</sequence>
<protein>
    <submittedName>
        <fullName evidence="1">Uncharacterized protein</fullName>
    </submittedName>
</protein>
<reference evidence="1 2" key="1">
    <citation type="submission" date="2007-05" db="EMBL/GenBank/DDBJ databases">
        <title>Complete sequence of Geobacter uraniireducens Rf4.</title>
        <authorList>
            <consortium name="US DOE Joint Genome Institute"/>
            <person name="Copeland A."/>
            <person name="Lucas S."/>
            <person name="Lapidus A."/>
            <person name="Barry K."/>
            <person name="Detter J.C."/>
            <person name="Glavina del Rio T."/>
            <person name="Hammon N."/>
            <person name="Israni S."/>
            <person name="Dalin E."/>
            <person name="Tice H."/>
            <person name="Pitluck S."/>
            <person name="Chertkov O."/>
            <person name="Brettin T."/>
            <person name="Bruce D."/>
            <person name="Han C."/>
            <person name="Schmutz J."/>
            <person name="Larimer F."/>
            <person name="Land M."/>
            <person name="Hauser L."/>
            <person name="Kyrpides N."/>
            <person name="Mikhailova N."/>
            <person name="Shelobolina E."/>
            <person name="Aklujkar M."/>
            <person name="Lovley D."/>
            <person name="Richardson P."/>
        </authorList>
    </citation>
    <scope>NUCLEOTIDE SEQUENCE [LARGE SCALE GENOMIC DNA]</scope>
    <source>
        <strain evidence="1 2">Rf4</strain>
    </source>
</reference>
<name>A5GDV4_GEOUR</name>
<dbReference type="OrthoDB" id="5395470at2"/>
<evidence type="ECO:0000313" key="2">
    <source>
        <dbReference type="Proteomes" id="UP000006695"/>
    </source>
</evidence>
<dbReference type="Proteomes" id="UP000006695">
    <property type="component" value="Chromosome"/>
</dbReference>
<dbReference type="AlphaFoldDB" id="A5GDV4"/>
<dbReference type="KEGG" id="gur:Gura_0023"/>
<dbReference type="STRING" id="351605.Gura_0023"/>
<dbReference type="HOGENOM" id="CLU_1459342_0_0_7"/>
<dbReference type="EMBL" id="CP000698">
    <property type="protein sequence ID" value="ABQ24241.1"/>
    <property type="molecule type" value="Genomic_DNA"/>
</dbReference>
<keyword evidence="2" id="KW-1185">Reference proteome</keyword>
<proteinExistence type="predicted"/>
<accession>A5GDV4</accession>
<organism evidence="1 2">
    <name type="scientific">Geotalea uraniireducens (strain Rf4)</name>
    <name type="common">Geobacter uraniireducens</name>
    <dbReference type="NCBI Taxonomy" id="351605"/>
    <lineage>
        <taxon>Bacteria</taxon>
        <taxon>Pseudomonadati</taxon>
        <taxon>Thermodesulfobacteriota</taxon>
        <taxon>Desulfuromonadia</taxon>
        <taxon>Geobacterales</taxon>
        <taxon>Geobacteraceae</taxon>
        <taxon>Geotalea</taxon>
    </lineage>
</organism>
<dbReference type="RefSeq" id="WP_011936970.1">
    <property type="nucleotide sequence ID" value="NC_009483.1"/>
</dbReference>
<evidence type="ECO:0000313" key="1">
    <source>
        <dbReference type="EMBL" id="ABQ24241.1"/>
    </source>
</evidence>
<gene>
    <name evidence="1" type="ordered locus">Gura_0023</name>
</gene>